<keyword evidence="2" id="KW-1185">Reference proteome</keyword>
<reference evidence="1 2" key="1">
    <citation type="submission" date="2020-08" db="EMBL/GenBank/DDBJ databases">
        <title>Description of novel Flavobacterium F-392 isolate.</title>
        <authorList>
            <person name="Saticioglu I.B."/>
            <person name="Duman M."/>
            <person name="Altun S."/>
        </authorList>
    </citation>
    <scope>NUCLEOTIDE SEQUENCE [LARGE SCALE GENOMIC DNA]</scope>
    <source>
        <strain evidence="1 2">F-392</strain>
    </source>
</reference>
<proteinExistence type="predicted"/>
<dbReference type="RefSeq" id="WP_187016948.1">
    <property type="nucleotide sequence ID" value="NZ_JACRUK010000003.1"/>
</dbReference>
<dbReference type="AlphaFoldDB" id="A0A923SE78"/>
<evidence type="ECO:0000313" key="2">
    <source>
        <dbReference type="Proteomes" id="UP000641454"/>
    </source>
</evidence>
<name>A0A923SE78_9FLAO</name>
<dbReference type="EMBL" id="JACRUL010000003">
    <property type="protein sequence ID" value="MBC5843252.1"/>
    <property type="molecule type" value="Genomic_DNA"/>
</dbReference>
<evidence type="ECO:0000313" key="1">
    <source>
        <dbReference type="EMBL" id="MBC5843252.1"/>
    </source>
</evidence>
<gene>
    <name evidence="1" type="ORF">H8R25_02215</name>
</gene>
<sequence length="132" mass="14862">MTITVTQQNLKKYQPFVINVDECGTTHQVDIDGIGVLNFLEPISPELLVEIRTNIDNQLTKYFEDIPVDPSTLGYTFNITPQNKLDRTLNAEIIQLSATFFVESIENGNNTAQLALIKIITLIILQEIMVLP</sequence>
<dbReference type="Proteomes" id="UP000641454">
    <property type="component" value="Unassembled WGS sequence"/>
</dbReference>
<protein>
    <submittedName>
        <fullName evidence="1">Uncharacterized protein</fullName>
    </submittedName>
</protein>
<accession>A0A923SE78</accession>
<organism evidence="1 2">
    <name type="scientific">Flavobacterium muglaense</name>
    <dbReference type="NCBI Taxonomy" id="2764716"/>
    <lineage>
        <taxon>Bacteria</taxon>
        <taxon>Pseudomonadati</taxon>
        <taxon>Bacteroidota</taxon>
        <taxon>Flavobacteriia</taxon>
        <taxon>Flavobacteriales</taxon>
        <taxon>Flavobacteriaceae</taxon>
        <taxon>Flavobacterium</taxon>
    </lineage>
</organism>
<comment type="caution">
    <text evidence="1">The sequence shown here is derived from an EMBL/GenBank/DDBJ whole genome shotgun (WGS) entry which is preliminary data.</text>
</comment>